<evidence type="ECO:0000313" key="6">
    <source>
        <dbReference type="Proteomes" id="UP001143981"/>
    </source>
</evidence>
<feature type="domain" description="AMP-binding enzyme C-terminal" evidence="4">
    <location>
        <begin position="453"/>
        <end position="533"/>
    </location>
</feature>
<dbReference type="Proteomes" id="UP001143981">
    <property type="component" value="Unassembled WGS sequence"/>
</dbReference>
<organism evidence="5 6">
    <name type="scientific">Coemansia biformis</name>
    <dbReference type="NCBI Taxonomy" id="1286918"/>
    <lineage>
        <taxon>Eukaryota</taxon>
        <taxon>Fungi</taxon>
        <taxon>Fungi incertae sedis</taxon>
        <taxon>Zoopagomycota</taxon>
        <taxon>Kickxellomycotina</taxon>
        <taxon>Kickxellomycetes</taxon>
        <taxon>Kickxellales</taxon>
        <taxon>Kickxellaceae</taxon>
        <taxon>Coemansia</taxon>
    </lineage>
</organism>
<evidence type="ECO:0000256" key="1">
    <source>
        <dbReference type="ARBA" id="ARBA00006432"/>
    </source>
</evidence>
<dbReference type="Pfam" id="PF13193">
    <property type="entry name" value="AMP-binding_C"/>
    <property type="match status" value="1"/>
</dbReference>
<comment type="similarity">
    <text evidence="1">Belongs to the ATP-dependent AMP-binding enzyme family.</text>
</comment>
<dbReference type="InterPro" id="IPR020845">
    <property type="entry name" value="AMP-binding_CS"/>
</dbReference>
<dbReference type="Pfam" id="PF00501">
    <property type="entry name" value="AMP-binding"/>
    <property type="match status" value="1"/>
</dbReference>
<dbReference type="OrthoDB" id="10253115at2759"/>
<dbReference type="EMBL" id="JANBOI010000039">
    <property type="protein sequence ID" value="KAJ1735144.1"/>
    <property type="molecule type" value="Genomic_DNA"/>
</dbReference>
<dbReference type="InterPro" id="IPR045851">
    <property type="entry name" value="AMP-bd_C_sf"/>
</dbReference>
<dbReference type="Gene3D" id="3.30.300.30">
    <property type="match status" value="1"/>
</dbReference>
<dbReference type="InterPro" id="IPR000873">
    <property type="entry name" value="AMP-dep_synth/lig_dom"/>
</dbReference>
<dbReference type="AlphaFoldDB" id="A0A9W8D0A4"/>
<dbReference type="InterPro" id="IPR025110">
    <property type="entry name" value="AMP-bd_C"/>
</dbReference>
<dbReference type="SUPFAM" id="SSF56801">
    <property type="entry name" value="Acetyl-CoA synthetase-like"/>
    <property type="match status" value="1"/>
</dbReference>
<protein>
    <recommendedName>
        <fullName evidence="7">Acetyl-CoA synthetase-like protein</fullName>
    </recommendedName>
</protein>
<evidence type="ECO:0000313" key="5">
    <source>
        <dbReference type="EMBL" id="KAJ1735144.1"/>
    </source>
</evidence>
<comment type="caution">
    <text evidence="5">The sequence shown here is derived from an EMBL/GenBank/DDBJ whole genome shotgun (WGS) entry which is preliminary data.</text>
</comment>
<proteinExistence type="inferred from homology"/>
<dbReference type="PANTHER" id="PTHR24096">
    <property type="entry name" value="LONG-CHAIN-FATTY-ACID--COA LIGASE"/>
    <property type="match status" value="1"/>
</dbReference>
<evidence type="ECO:0000259" key="4">
    <source>
        <dbReference type="Pfam" id="PF13193"/>
    </source>
</evidence>
<gene>
    <name evidence="5" type="ORF">LPJ61_000707</name>
</gene>
<dbReference type="PANTHER" id="PTHR24096:SF149">
    <property type="entry name" value="AMP-BINDING DOMAIN-CONTAINING PROTEIN-RELATED"/>
    <property type="match status" value="1"/>
</dbReference>
<dbReference type="CDD" id="cd05911">
    <property type="entry name" value="Firefly_Luc_like"/>
    <property type="match status" value="1"/>
</dbReference>
<feature type="domain" description="AMP-dependent synthetase/ligase" evidence="3">
    <location>
        <begin position="30"/>
        <end position="402"/>
    </location>
</feature>
<accession>A0A9W8D0A4</accession>
<dbReference type="PROSITE" id="PS00455">
    <property type="entry name" value="AMP_BINDING"/>
    <property type="match status" value="1"/>
</dbReference>
<dbReference type="GO" id="GO:0016405">
    <property type="term" value="F:CoA-ligase activity"/>
    <property type="evidence" value="ECO:0007669"/>
    <property type="project" value="TreeGrafter"/>
</dbReference>
<sequence length="550" mass="59462">MLVSAPPLPPIEVPNANLAEHVLGECRRRAGPDHVVFVDSDSGESLTVGQLETLTRRFARGLRARGIRAGDKVAIFAANSIYYPFVAYGIVAAGAVCAPANPLYTPRDLAHQLSDMSCRAIVVGDGLQDTVMEAQRLIGRTLDHVWAMDESKSMCEESVFHVADAAADDGDGDDCDDDEVPVDHMVAAAYVCYSSGTTGKPKGVVLTHCNMIANMMQINSIKTLDVLTANQRGYEIYLGLAPFCHTYGLSFVLHSSVALGGQIVVMRRYSFDALLTTVEEHHITYAYVVPPIVCALSKDPRVASRNLSSMHTLLSGGAALSPTLIRTTEERLPGLRVVQGYGMTEMSPVVTMLSTRHNNPASIGVLIPGCQAKVVDDQGAELGPNTAGELCFRGPNVMPGYLGNAAATREIIHDDGFLHTGDIGYIDDAGFFYVTDRKKELIKFKGFQVAPAELEALLAEHPYIEDAAVMAVYDENQATELPRGYLVLKPSDEDDRVLGQQVVDWLDARVAPFKRLRGGFEIVDHIPRSPAGKIIRSALRNKVMPAAAAV</sequence>
<reference evidence="5" key="1">
    <citation type="submission" date="2022-07" db="EMBL/GenBank/DDBJ databases">
        <title>Phylogenomic reconstructions and comparative analyses of Kickxellomycotina fungi.</title>
        <authorList>
            <person name="Reynolds N.K."/>
            <person name="Stajich J.E."/>
            <person name="Barry K."/>
            <person name="Grigoriev I.V."/>
            <person name="Crous P."/>
            <person name="Smith M.E."/>
        </authorList>
    </citation>
    <scope>NUCLEOTIDE SEQUENCE</scope>
    <source>
        <strain evidence="5">BCRC 34381</strain>
    </source>
</reference>
<dbReference type="Gene3D" id="3.40.50.12780">
    <property type="entry name" value="N-terminal domain of ligase-like"/>
    <property type="match status" value="1"/>
</dbReference>
<name>A0A9W8D0A4_9FUNG</name>
<keyword evidence="6" id="KW-1185">Reference proteome</keyword>
<keyword evidence="2" id="KW-0436">Ligase</keyword>
<evidence type="ECO:0000256" key="2">
    <source>
        <dbReference type="ARBA" id="ARBA00022598"/>
    </source>
</evidence>
<evidence type="ECO:0008006" key="7">
    <source>
        <dbReference type="Google" id="ProtNLM"/>
    </source>
</evidence>
<evidence type="ECO:0000259" key="3">
    <source>
        <dbReference type="Pfam" id="PF00501"/>
    </source>
</evidence>
<dbReference type="InterPro" id="IPR042099">
    <property type="entry name" value="ANL_N_sf"/>
</dbReference>
<dbReference type="FunFam" id="3.40.50.12780:FF:000003">
    <property type="entry name" value="Long-chain-fatty-acid--CoA ligase FadD"/>
    <property type="match status" value="1"/>
</dbReference>